<name>A0A1U7LM78_NEOID</name>
<proteinExistence type="predicted"/>
<dbReference type="Proteomes" id="UP000186594">
    <property type="component" value="Unassembled WGS sequence"/>
</dbReference>
<reference evidence="2 3" key="1">
    <citation type="submission" date="2016-04" db="EMBL/GenBank/DDBJ databases">
        <title>Evolutionary innovation and constraint leading to complex multicellularity in the Ascomycota.</title>
        <authorList>
            <person name="Cisse O."/>
            <person name="Nguyen A."/>
            <person name="Hewitt D.A."/>
            <person name="Jedd G."/>
            <person name="Stajich J.E."/>
        </authorList>
    </citation>
    <scope>NUCLEOTIDE SEQUENCE [LARGE SCALE GENOMIC DNA]</scope>
    <source>
        <strain evidence="2 3">DAH-3</strain>
    </source>
</reference>
<gene>
    <name evidence="2" type="ORF">NEOLI_004996</name>
</gene>
<evidence type="ECO:0000313" key="3">
    <source>
        <dbReference type="Proteomes" id="UP000186594"/>
    </source>
</evidence>
<evidence type="ECO:0000313" key="2">
    <source>
        <dbReference type="EMBL" id="OLL23765.1"/>
    </source>
</evidence>
<sequence length="126" mass="14653">MPTNYTDPRERNPEIELRKSQKEEDGPFQIKKKADMGRHTFDLTNHKRELRWAKSNGLKTIARTKPTKNRGHKKKLNKNERNAAYTNLKILSICQMIPGIELEDKNIIDLIFGPNTAVNAKKKKEK</sequence>
<feature type="region of interest" description="Disordered" evidence="1">
    <location>
        <begin position="1"/>
        <end position="29"/>
    </location>
</feature>
<protein>
    <submittedName>
        <fullName evidence="2">Uncharacterized protein</fullName>
    </submittedName>
</protein>
<organism evidence="2 3">
    <name type="scientific">Neolecta irregularis (strain DAH-3)</name>
    <dbReference type="NCBI Taxonomy" id="1198029"/>
    <lineage>
        <taxon>Eukaryota</taxon>
        <taxon>Fungi</taxon>
        <taxon>Dikarya</taxon>
        <taxon>Ascomycota</taxon>
        <taxon>Taphrinomycotina</taxon>
        <taxon>Neolectales</taxon>
        <taxon>Neolectaceae</taxon>
        <taxon>Neolecta</taxon>
    </lineage>
</organism>
<keyword evidence="3" id="KW-1185">Reference proteome</keyword>
<evidence type="ECO:0000256" key="1">
    <source>
        <dbReference type="SAM" id="MobiDB-lite"/>
    </source>
</evidence>
<comment type="caution">
    <text evidence="2">The sequence shown here is derived from an EMBL/GenBank/DDBJ whole genome shotgun (WGS) entry which is preliminary data.</text>
</comment>
<accession>A0A1U7LM78</accession>
<dbReference type="AlphaFoldDB" id="A0A1U7LM78"/>
<dbReference type="EMBL" id="LXFE01001266">
    <property type="protein sequence ID" value="OLL23765.1"/>
    <property type="molecule type" value="Genomic_DNA"/>
</dbReference>
<feature type="compositionally biased region" description="Basic and acidic residues" evidence="1">
    <location>
        <begin position="7"/>
        <end position="25"/>
    </location>
</feature>